<accession>A0ACA9Y819</accession>
<dbReference type="Proteomes" id="UP001152531">
    <property type="component" value="Unassembled WGS sequence"/>
</dbReference>
<evidence type="ECO:0000313" key="2">
    <source>
        <dbReference type="Proteomes" id="UP001152531"/>
    </source>
</evidence>
<protein>
    <submittedName>
        <fullName evidence="1">Glutamine amidotransferase</fullName>
    </submittedName>
</protein>
<reference evidence="1" key="1">
    <citation type="submission" date="2022-06" db="EMBL/GenBank/DDBJ databases">
        <authorList>
            <person name="Legras J.-L."/>
            <person name="Devillers H."/>
            <person name="Grondin C."/>
        </authorList>
    </citation>
    <scope>NUCLEOTIDE SEQUENCE</scope>
    <source>
        <strain evidence="1">CLIB 1444</strain>
    </source>
</reference>
<sequence>MTRHIAVLHCDKPIDIIYDKHGDLGDLCCKLLDDTGTIKFPNVKYDVFIPGESVEIETELSKIYVDLLTKIESKEIVGIFLSGSREDSFAEDLWIKKLDDFLKKVFQLEDFPISGVCFGHQIICKNLGFKVGRNPEGWEIGTTTINLNTEIFSIGKLQWIKFLKDELKVENHLTEHLNLAEIHADVVFGLNSSSSSISNATSSKFISIGSTSKCSIQGIITESGPIKVLTFQGHPEFSKEVTLDMLNNVKNLGFLDANAFEKSCYNTNILNNQGPTIGKFIAEFFNTLG</sequence>
<proteinExistence type="predicted"/>
<dbReference type="EMBL" id="CALSDN010000005">
    <property type="protein sequence ID" value="CAH6721002.1"/>
    <property type="molecule type" value="Genomic_DNA"/>
</dbReference>
<keyword evidence="2" id="KW-1185">Reference proteome</keyword>
<keyword evidence="1" id="KW-0315">Glutamine amidotransferase</keyword>
<name>A0ACA9Y819_9ASCO</name>
<organism evidence="1 2">
    <name type="scientific">[Candida] jaroonii</name>
    <dbReference type="NCBI Taxonomy" id="467808"/>
    <lineage>
        <taxon>Eukaryota</taxon>
        <taxon>Fungi</taxon>
        <taxon>Dikarya</taxon>
        <taxon>Ascomycota</taxon>
        <taxon>Saccharomycotina</taxon>
        <taxon>Pichiomycetes</taxon>
        <taxon>Debaryomycetaceae</taxon>
        <taxon>Yamadazyma</taxon>
    </lineage>
</organism>
<comment type="caution">
    <text evidence="1">The sequence shown here is derived from an EMBL/GenBank/DDBJ whole genome shotgun (WGS) entry which is preliminary data.</text>
</comment>
<evidence type="ECO:0000313" key="1">
    <source>
        <dbReference type="EMBL" id="CAH6721002.1"/>
    </source>
</evidence>
<gene>
    <name evidence="1" type="ORF">CLIB1444_05S01420</name>
</gene>